<dbReference type="NCBIfam" id="TIGR03604">
    <property type="entry name" value="TOMM_cyclo_SagD"/>
    <property type="match status" value="1"/>
</dbReference>
<dbReference type="EMBL" id="CVLB01000001">
    <property type="protein sequence ID" value="CRF31836.1"/>
    <property type="molecule type" value="Genomic_DNA"/>
</dbReference>
<dbReference type="Pfam" id="PF02624">
    <property type="entry name" value="YcaO"/>
    <property type="match status" value="1"/>
</dbReference>
<dbReference type="OrthoDB" id="305162at2"/>
<dbReference type="PROSITE" id="PS51664">
    <property type="entry name" value="YCAO"/>
    <property type="match status" value="1"/>
</dbReference>
<evidence type="ECO:0000259" key="1">
    <source>
        <dbReference type="PROSITE" id="PS51664"/>
    </source>
</evidence>
<dbReference type="InterPro" id="IPR003776">
    <property type="entry name" value="YcaO-like_dom"/>
</dbReference>
<evidence type="ECO:0000313" key="3">
    <source>
        <dbReference type="Proteomes" id="UP000043763"/>
    </source>
</evidence>
<dbReference type="PANTHER" id="PTHR37809">
    <property type="entry name" value="RIBOSOMAL PROTEIN S12 METHYLTHIOTRANSFERASE ACCESSORY FACTOR YCAO"/>
    <property type="match status" value="1"/>
</dbReference>
<dbReference type="AlphaFoldDB" id="A0A0G4K423"/>
<dbReference type="Gene3D" id="3.30.40.250">
    <property type="match status" value="1"/>
</dbReference>
<dbReference type="PANTHER" id="PTHR37809:SF1">
    <property type="entry name" value="RIBOSOMAL PROTEIN S12 METHYLTHIOTRANSFERASE ACCESSORY FACTOR YCAO"/>
    <property type="match status" value="1"/>
</dbReference>
<reference evidence="3" key="1">
    <citation type="submission" date="2015-04" db="EMBL/GenBank/DDBJ databases">
        <authorList>
            <person name="Mushtaq Mamoona"/>
        </authorList>
    </citation>
    <scope>NUCLEOTIDE SEQUENCE [LARGE SCALE GENOMIC DNA]</scope>
    <source>
        <strain evidence="3">AN4859/03</strain>
    </source>
</reference>
<proteinExistence type="predicted"/>
<dbReference type="Proteomes" id="UP000043763">
    <property type="component" value="Unassembled WGS sequence"/>
</dbReference>
<dbReference type="RefSeq" id="WP_048593555.1">
    <property type="nucleotide sequence ID" value="NZ_CVLB01000001.1"/>
</dbReference>
<dbReference type="Gene3D" id="3.30.1330.230">
    <property type="match status" value="1"/>
</dbReference>
<protein>
    <submittedName>
        <fullName evidence="2">Streptolysin associated protein SagD</fullName>
    </submittedName>
</protein>
<name>A0A0G4K423_9SPIR</name>
<keyword evidence="3" id="KW-1185">Reference proteome</keyword>
<evidence type="ECO:0000313" key="2">
    <source>
        <dbReference type="EMBL" id="CRF31836.1"/>
    </source>
</evidence>
<dbReference type="InterPro" id="IPR027624">
    <property type="entry name" value="TOMM_cyclo_SagD"/>
</dbReference>
<gene>
    <name evidence="2" type="ORF">BRSU_0406</name>
</gene>
<feature type="domain" description="YcaO" evidence="1">
    <location>
        <begin position="69"/>
        <end position="448"/>
    </location>
</feature>
<organism evidence="2 3">
    <name type="scientific">Brachyspira suanatina</name>
    <dbReference type="NCBI Taxonomy" id="381802"/>
    <lineage>
        <taxon>Bacteria</taxon>
        <taxon>Pseudomonadati</taxon>
        <taxon>Spirochaetota</taxon>
        <taxon>Spirochaetia</taxon>
        <taxon>Brachyspirales</taxon>
        <taxon>Brachyspiraceae</taxon>
        <taxon>Brachyspira</taxon>
    </lineage>
</organism>
<accession>A0A0G4K423</accession>
<dbReference type="Gene3D" id="3.30.160.660">
    <property type="match status" value="1"/>
</dbReference>
<sequence>MINYYPNHKNILNKFNSICGHQTGIMNSLIIMQSNSIISENMNTCTAMLPDYHKILLGDNVEVNYHLSGYGIYRDEAIIRLLGEGVERYALFTSNLYFEEKLKYASYNQLKKEYPNNVIPFEYIKIYSDDECQKLNSIGILENITEDDILSWILLPSLFDKEKEYYMPAQNFFLSHPIRRDKGEKVFISGFSKGSASHKNIPLALKSAITEIIECDACMIKWYTESNVKEVIIDDDILNNAINSILKDIDYNVRVFDYTVDEKLGYVFTVMLVNKSEESPYIVVGASSGLNPRKVIYRAFMEALAILILNINGPLSMPLDYLETVSQKSYINLDSNVNYWGDLIDKEKKLKFIDSKIKDKIELSKYKNLEVDTNSDLEYLIKGLHSISKYAVYLDITPVEIYDKGLHVIRVYVPELIQMSMPAFPYNKHPRIIANGGVSNNEFPHPLP</sequence>